<keyword evidence="2" id="KW-1133">Transmembrane helix</keyword>
<dbReference type="RefSeq" id="XP_056499071.1">
    <property type="nucleotide sequence ID" value="XM_056645630.1"/>
</dbReference>
<evidence type="ECO:0000256" key="1">
    <source>
        <dbReference type="SAM" id="MobiDB-lite"/>
    </source>
</evidence>
<sequence length="176" mass="19305">MFDYTPGENAIFLDSAPIGEKLSAGRYVLFWDLMISYCTDKGSEILIEATVLHQKSSTSPSMIKAAMNIAFRNARAMWVVLLPNPQKTPVVIRTSAFDDINLDDKLVWKYAHGAQKKNDHAAGTNDQSSGDDDSDDGDDETDNSQEATDDSDSMNTTIGLRLTFIALALVVASFFV</sequence>
<gene>
    <name evidence="3" type="ORF">N7469_006712</name>
</gene>
<keyword evidence="2" id="KW-0472">Membrane</keyword>
<feature type="region of interest" description="Disordered" evidence="1">
    <location>
        <begin position="118"/>
        <end position="152"/>
    </location>
</feature>
<dbReference type="EMBL" id="JAPQKT010000006">
    <property type="protein sequence ID" value="KAJ5226706.1"/>
    <property type="molecule type" value="Genomic_DNA"/>
</dbReference>
<evidence type="ECO:0000313" key="3">
    <source>
        <dbReference type="EMBL" id="KAJ5226706.1"/>
    </source>
</evidence>
<keyword evidence="4" id="KW-1185">Reference proteome</keyword>
<reference evidence="3" key="1">
    <citation type="submission" date="2022-11" db="EMBL/GenBank/DDBJ databases">
        <authorList>
            <person name="Petersen C."/>
        </authorList>
    </citation>
    <scope>NUCLEOTIDE SEQUENCE</scope>
    <source>
        <strain evidence="3">IBT 23319</strain>
    </source>
</reference>
<dbReference type="AlphaFoldDB" id="A0A9W9NVP3"/>
<feature type="compositionally biased region" description="Acidic residues" evidence="1">
    <location>
        <begin position="129"/>
        <end position="152"/>
    </location>
</feature>
<proteinExistence type="predicted"/>
<comment type="caution">
    <text evidence="3">The sequence shown here is derived from an EMBL/GenBank/DDBJ whole genome shotgun (WGS) entry which is preliminary data.</text>
</comment>
<dbReference type="GeneID" id="81384797"/>
<name>A0A9W9NVP3_PENCI</name>
<evidence type="ECO:0000313" key="4">
    <source>
        <dbReference type="Proteomes" id="UP001147733"/>
    </source>
</evidence>
<reference evidence="3" key="2">
    <citation type="journal article" date="2023" name="IMA Fungus">
        <title>Comparative genomic study of the Penicillium genus elucidates a diverse pangenome and 15 lateral gene transfer events.</title>
        <authorList>
            <person name="Petersen C."/>
            <person name="Sorensen T."/>
            <person name="Nielsen M.R."/>
            <person name="Sondergaard T.E."/>
            <person name="Sorensen J.L."/>
            <person name="Fitzpatrick D.A."/>
            <person name="Frisvad J.C."/>
            <person name="Nielsen K.L."/>
        </authorList>
    </citation>
    <scope>NUCLEOTIDE SEQUENCE</scope>
    <source>
        <strain evidence="3">IBT 23319</strain>
    </source>
</reference>
<protein>
    <submittedName>
        <fullName evidence="3">Uncharacterized protein</fullName>
    </submittedName>
</protein>
<feature type="transmembrane region" description="Helical" evidence="2">
    <location>
        <begin position="158"/>
        <end position="175"/>
    </location>
</feature>
<evidence type="ECO:0000256" key="2">
    <source>
        <dbReference type="SAM" id="Phobius"/>
    </source>
</evidence>
<keyword evidence="2" id="KW-0812">Transmembrane</keyword>
<organism evidence="3 4">
    <name type="scientific">Penicillium citrinum</name>
    <dbReference type="NCBI Taxonomy" id="5077"/>
    <lineage>
        <taxon>Eukaryota</taxon>
        <taxon>Fungi</taxon>
        <taxon>Dikarya</taxon>
        <taxon>Ascomycota</taxon>
        <taxon>Pezizomycotina</taxon>
        <taxon>Eurotiomycetes</taxon>
        <taxon>Eurotiomycetidae</taxon>
        <taxon>Eurotiales</taxon>
        <taxon>Aspergillaceae</taxon>
        <taxon>Penicillium</taxon>
    </lineage>
</organism>
<dbReference type="OrthoDB" id="4490227at2759"/>
<accession>A0A9W9NVP3</accession>
<dbReference type="Proteomes" id="UP001147733">
    <property type="component" value="Unassembled WGS sequence"/>
</dbReference>